<feature type="transmembrane region" description="Helical" evidence="4">
    <location>
        <begin position="80"/>
        <end position="101"/>
    </location>
</feature>
<name>A0A6H1UHD0_9GAMM</name>
<keyword evidence="6" id="KW-0418">Kinase</keyword>
<keyword evidence="4" id="KW-1133">Transmembrane helix</keyword>
<keyword evidence="6" id="KW-0808">Transferase</keyword>
<sequence>MNELILFNVYLLYGLVFFTIGCVISFRNFKFSKLAIASALPALALFGFTHALHEWSDLYLNLVDIHQFSHLWVEIQVMRIVKLLVSFLALLWFAWQMLEILAAPHRRWLRYLIPSLLLLYLVAAMVHWSIFPIERSLYLSVQLTRGIFGLVGGGLAGIALIYYARELSCSNHQGAQAFAYSGISLLAYALAAGLLSSDWGIWVPIVRMLCALALLLSLLQALKLFDQEHQQQIEEQQRRVLRGEKLRAIGELASGVAHEIKTPLSYATLGCDLLEAQSDLSEPQQRQLHRIRHGLERANHISQEVLHFARQSDSSPTNINLAKVVNSALALMQFRLKTFAVEVDVPAELDAIGDAIKVEEVIINLISNAIDASHDTHKIRIHAALYGQYVQIQIIDWGSGMTAAQLKQATNPFFTTKPQGKGTGLGLPICQQIIHQHQGEFLLSNSATGLTAQFTLPRTAL</sequence>
<dbReference type="RefSeq" id="WP_168660982.1">
    <property type="nucleotide sequence ID" value="NZ_CP051180.1"/>
</dbReference>
<feature type="domain" description="Histidine kinase" evidence="5">
    <location>
        <begin position="255"/>
        <end position="460"/>
    </location>
</feature>
<evidence type="ECO:0000313" key="7">
    <source>
        <dbReference type="Proteomes" id="UP000501602"/>
    </source>
</evidence>
<feature type="transmembrane region" description="Helical" evidence="4">
    <location>
        <begin position="34"/>
        <end position="52"/>
    </location>
</feature>
<dbReference type="SUPFAM" id="SSF47384">
    <property type="entry name" value="Homodimeric domain of signal transducing histidine kinase"/>
    <property type="match status" value="1"/>
</dbReference>
<dbReference type="InterPro" id="IPR036890">
    <property type="entry name" value="HATPase_C_sf"/>
</dbReference>
<keyword evidence="3" id="KW-0597">Phosphoprotein</keyword>
<dbReference type="EMBL" id="CP051180">
    <property type="protein sequence ID" value="QIZ77723.1"/>
    <property type="molecule type" value="Genomic_DNA"/>
</dbReference>
<evidence type="ECO:0000259" key="5">
    <source>
        <dbReference type="PROSITE" id="PS50109"/>
    </source>
</evidence>
<dbReference type="KEGG" id="fes:HER31_12945"/>
<feature type="transmembrane region" description="Helical" evidence="4">
    <location>
        <begin position="177"/>
        <end position="195"/>
    </location>
</feature>
<keyword evidence="7" id="KW-1185">Reference proteome</keyword>
<dbReference type="SUPFAM" id="SSF55874">
    <property type="entry name" value="ATPase domain of HSP90 chaperone/DNA topoisomerase II/histidine kinase"/>
    <property type="match status" value="1"/>
</dbReference>
<feature type="transmembrane region" description="Helical" evidence="4">
    <location>
        <begin position="6"/>
        <end position="27"/>
    </location>
</feature>
<dbReference type="SMART" id="SM00388">
    <property type="entry name" value="HisKA"/>
    <property type="match status" value="1"/>
</dbReference>
<dbReference type="PANTHER" id="PTHR43065">
    <property type="entry name" value="SENSOR HISTIDINE KINASE"/>
    <property type="match status" value="1"/>
</dbReference>
<dbReference type="InterPro" id="IPR005467">
    <property type="entry name" value="His_kinase_dom"/>
</dbReference>
<dbReference type="CDD" id="cd00082">
    <property type="entry name" value="HisKA"/>
    <property type="match status" value="1"/>
</dbReference>
<protein>
    <recommendedName>
        <fullName evidence="2">histidine kinase</fullName>
        <ecNumber evidence="2">2.7.13.3</ecNumber>
    </recommendedName>
</protein>
<feature type="transmembrane region" description="Helical" evidence="4">
    <location>
        <begin position="201"/>
        <end position="222"/>
    </location>
</feature>
<keyword evidence="4" id="KW-0812">Transmembrane</keyword>
<dbReference type="PRINTS" id="PR00344">
    <property type="entry name" value="BCTRLSENSOR"/>
</dbReference>
<proteinExistence type="predicted"/>
<dbReference type="InterPro" id="IPR003594">
    <property type="entry name" value="HATPase_dom"/>
</dbReference>
<dbReference type="Proteomes" id="UP000501602">
    <property type="component" value="Chromosome"/>
</dbReference>
<dbReference type="Pfam" id="PF00512">
    <property type="entry name" value="HisKA"/>
    <property type="match status" value="1"/>
</dbReference>
<dbReference type="Gene3D" id="3.30.565.10">
    <property type="entry name" value="Histidine kinase-like ATPase, C-terminal domain"/>
    <property type="match status" value="1"/>
</dbReference>
<evidence type="ECO:0000313" key="6">
    <source>
        <dbReference type="EMBL" id="QIZ77723.1"/>
    </source>
</evidence>
<dbReference type="InterPro" id="IPR036097">
    <property type="entry name" value="HisK_dim/P_sf"/>
</dbReference>
<evidence type="ECO:0000256" key="2">
    <source>
        <dbReference type="ARBA" id="ARBA00012438"/>
    </source>
</evidence>
<dbReference type="InterPro" id="IPR003661">
    <property type="entry name" value="HisK_dim/P_dom"/>
</dbReference>
<dbReference type="CDD" id="cd00075">
    <property type="entry name" value="HATPase"/>
    <property type="match status" value="1"/>
</dbReference>
<gene>
    <name evidence="6" type="ORF">HER31_12945</name>
</gene>
<evidence type="ECO:0000256" key="1">
    <source>
        <dbReference type="ARBA" id="ARBA00000085"/>
    </source>
</evidence>
<dbReference type="EC" id="2.7.13.3" evidence="2"/>
<feature type="transmembrane region" description="Helical" evidence="4">
    <location>
        <begin position="143"/>
        <end position="165"/>
    </location>
</feature>
<evidence type="ECO:0000256" key="4">
    <source>
        <dbReference type="SAM" id="Phobius"/>
    </source>
</evidence>
<organism evidence="6 7">
    <name type="scientific">Ferrimonas lipolytica</name>
    <dbReference type="NCBI Taxonomy" id="2724191"/>
    <lineage>
        <taxon>Bacteria</taxon>
        <taxon>Pseudomonadati</taxon>
        <taxon>Pseudomonadota</taxon>
        <taxon>Gammaproteobacteria</taxon>
        <taxon>Alteromonadales</taxon>
        <taxon>Ferrimonadaceae</taxon>
        <taxon>Ferrimonas</taxon>
    </lineage>
</organism>
<dbReference type="PROSITE" id="PS50109">
    <property type="entry name" value="HIS_KIN"/>
    <property type="match status" value="1"/>
</dbReference>
<dbReference type="InterPro" id="IPR004358">
    <property type="entry name" value="Sig_transdc_His_kin-like_C"/>
</dbReference>
<reference evidence="6 7" key="1">
    <citation type="submission" date="2020-04" db="EMBL/GenBank/DDBJ databases">
        <title>Ferrimonas sp. S7 isolated from sea water.</title>
        <authorList>
            <person name="Bae S.S."/>
            <person name="Baek K."/>
        </authorList>
    </citation>
    <scope>NUCLEOTIDE SEQUENCE [LARGE SCALE GENOMIC DNA]</scope>
    <source>
        <strain evidence="6 7">S7</strain>
    </source>
</reference>
<accession>A0A6H1UHD0</accession>
<dbReference type="PANTHER" id="PTHR43065:SF42">
    <property type="entry name" value="TWO-COMPONENT SENSOR PPRA"/>
    <property type="match status" value="1"/>
</dbReference>
<evidence type="ECO:0000256" key="3">
    <source>
        <dbReference type="ARBA" id="ARBA00022553"/>
    </source>
</evidence>
<keyword evidence="4" id="KW-0472">Membrane</keyword>
<dbReference type="Pfam" id="PF02518">
    <property type="entry name" value="HATPase_c"/>
    <property type="match status" value="1"/>
</dbReference>
<dbReference type="AlphaFoldDB" id="A0A6H1UHD0"/>
<dbReference type="GO" id="GO:0000155">
    <property type="term" value="F:phosphorelay sensor kinase activity"/>
    <property type="evidence" value="ECO:0007669"/>
    <property type="project" value="InterPro"/>
</dbReference>
<dbReference type="SMART" id="SM00387">
    <property type="entry name" value="HATPase_c"/>
    <property type="match status" value="1"/>
</dbReference>
<dbReference type="Gene3D" id="1.10.287.130">
    <property type="match status" value="1"/>
</dbReference>
<feature type="transmembrane region" description="Helical" evidence="4">
    <location>
        <begin position="108"/>
        <end position="131"/>
    </location>
</feature>
<comment type="catalytic activity">
    <reaction evidence="1">
        <text>ATP + protein L-histidine = ADP + protein N-phospho-L-histidine.</text>
        <dbReference type="EC" id="2.7.13.3"/>
    </reaction>
</comment>